<feature type="signal peptide" evidence="1">
    <location>
        <begin position="1"/>
        <end position="28"/>
    </location>
</feature>
<keyword evidence="1" id="KW-0732">Signal</keyword>
<accession>A0A6G4R2Z9</accession>
<dbReference type="RefSeq" id="WP_165261721.1">
    <property type="nucleotide sequence ID" value="NZ_JAAKGT010000011.1"/>
</dbReference>
<evidence type="ECO:0000256" key="1">
    <source>
        <dbReference type="SAM" id="SignalP"/>
    </source>
</evidence>
<dbReference type="AlphaFoldDB" id="A0A6G4R2Z9"/>
<organism evidence="2">
    <name type="scientific">Caulobacter sp. 602-2</name>
    <dbReference type="NCBI Taxonomy" id="2710887"/>
    <lineage>
        <taxon>Bacteria</taxon>
        <taxon>Pseudomonadati</taxon>
        <taxon>Pseudomonadota</taxon>
        <taxon>Alphaproteobacteria</taxon>
        <taxon>Caulobacterales</taxon>
        <taxon>Caulobacteraceae</taxon>
        <taxon>Caulobacter</taxon>
    </lineage>
</organism>
<reference evidence="2" key="1">
    <citation type="submission" date="2020-02" db="EMBL/GenBank/DDBJ databases">
        <authorList>
            <person name="Gao J."/>
            <person name="Sun J."/>
        </authorList>
    </citation>
    <scope>NUCLEOTIDE SEQUENCE</scope>
    <source>
        <strain evidence="2">602-2</strain>
    </source>
</reference>
<feature type="chain" id="PRO_5026217643" evidence="1">
    <location>
        <begin position="29"/>
        <end position="409"/>
    </location>
</feature>
<sequence>MRRPAKIRLAGTIAAIPLCVAAATSAFAQGQVLNDQLNLGEVFSEQTLNVVTVEEGVSASTAATGNNVGIAGARVDVDATSNQVNQGSVYGHTVVNASGSMGASSVVATQAAGNFGNAGAEEATYRGFMVQTNSGAVTARGQVEGETARAGDIAVDTQATGNTQGLWLQNGAAGARISQANSGDVMADGGAIVQYVSGTSTVAGTAAGNHIDIDGANQSAARVITDQGNTSDLVQASKFTAYGNAYLTQTSTSAAGNNLNATNVGPLLDVANHQYNTAYVRSQAETTSYQFGAANSSAYGVGNAAVVSNTGAALVLDNVQTNDGGGVEVIASAEGHDGYDIGARATAVGNSVGAYVCGTCGGSMTSSNTQVNNADVSSRATTTVTGSARSITSSARAVGNDAAFYVKSN</sequence>
<gene>
    <name evidence="2" type="primary">hfaD</name>
    <name evidence="2" type="ORF">G5B46_19825</name>
</gene>
<dbReference type="NCBIfam" id="NF037936">
    <property type="entry name" value="holdfast_HfaD"/>
    <property type="match status" value="1"/>
</dbReference>
<comment type="caution">
    <text evidence="2">The sequence shown here is derived from an EMBL/GenBank/DDBJ whole genome shotgun (WGS) entry which is preliminary data.</text>
</comment>
<evidence type="ECO:0000313" key="2">
    <source>
        <dbReference type="EMBL" id="NGM51865.1"/>
    </source>
</evidence>
<proteinExistence type="predicted"/>
<dbReference type="EMBL" id="JAAKGT010000011">
    <property type="protein sequence ID" value="NGM51865.1"/>
    <property type="molecule type" value="Genomic_DNA"/>
</dbReference>
<dbReference type="InterPro" id="IPR049860">
    <property type="entry name" value="Holdfast_HfaD"/>
</dbReference>
<protein>
    <submittedName>
        <fullName evidence="2">Holdfast anchor protein HfaD</fullName>
    </submittedName>
</protein>
<name>A0A6G4R2Z9_9CAUL</name>